<dbReference type="InterPro" id="IPR002173">
    <property type="entry name" value="Carboh/pur_kinase_PfkB_CS"/>
</dbReference>
<keyword evidence="3 7" id="KW-0547">Nucleotide-binding</keyword>
<keyword evidence="7" id="KW-0423">Lactose metabolism</keyword>
<evidence type="ECO:0000313" key="10">
    <source>
        <dbReference type="EMBL" id="MBC5729985.1"/>
    </source>
</evidence>
<name>A0ABR7HR28_9FIRM</name>
<dbReference type="Gene3D" id="3.40.1190.20">
    <property type="match status" value="1"/>
</dbReference>
<comment type="catalytic activity">
    <reaction evidence="7">
        <text>D-tagatofuranose 6-phosphate + ATP = D-tagatofuranose 1,6-bisphosphate + ADP + H(+)</text>
        <dbReference type="Rhea" id="RHEA:12420"/>
        <dbReference type="ChEBI" id="CHEBI:15378"/>
        <dbReference type="ChEBI" id="CHEBI:30616"/>
        <dbReference type="ChEBI" id="CHEBI:58694"/>
        <dbReference type="ChEBI" id="CHEBI:58695"/>
        <dbReference type="ChEBI" id="CHEBI:456216"/>
        <dbReference type="EC" id="2.7.1.144"/>
    </reaction>
</comment>
<evidence type="ECO:0000256" key="2">
    <source>
        <dbReference type="ARBA" id="ARBA00022679"/>
    </source>
</evidence>
<dbReference type="PIRSF" id="PIRSF000535">
    <property type="entry name" value="1PFK/6PFK/LacC"/>
    <property type="match status" value="1"/>
</dbReference>
<dbReference type="InterPro" id="IPR011611">
    <property type="entry name" value="PfkB_dom"/>
</dbReference>
<dbReference type="PANTHER" id="PTHR46566">
    <property type="entry name" value="1-PHOSPHOFRUCTOKINASE-RELATED"/>
    <property type="match status" value="1"/>
</dbReference>
<comment type="catalytic activity">
    <reaction evidence="6 8">
        <text>beta-D-fructose 1-phosphate + ATP = beta-D-fructose 1,6-bisphosphate + ADP + H(+)</text>
        <dbReference type="Rhea" id="RHEA:14213"/>
        <dbReference type="ChEBI" id="CHEBI:15378"/>
        <dbReference type="ChEBI" id="CHEBI:30616"/>
        <dbReference type="ChEBI" id="CHEBI:32966"/>
        <dbReference type="ChEBI" id="CHEBI:138881"/>
        <dbReference type="ChEBI" id="CHEBI:456216"/>
        <dbReference type="EC" id="2.7.1.56"/>
    </reaction>
</comment>
<keyword evidence="4 8" id="KW-0418">Kinase</keyword>
<evidence type="ECO:0000256" key="7">
    <source>
        <dbReference type="PIRNR" id="PIRNR000535"/>
    </source>
</evidence>
<evidence type="ECO:0000256" key="3">
    <source>
        <dbReference type="ARBA" id="ARBA00022741"/>
    </source>
</evidence>
<dbReference type="SUPFAM" id="SSF53613">
    <property type="entry name" value="Ribokinase-like"/>
    <property type="match status" value="1"/>
</dbReference>
<dbReference type="NCBIfam" id="TIGR03168">
    <property type="entry name" value="1-PFK"/>
    <property type="match status" value="1"/>
</dbReference>
<dbReference type="InterPro" id="IPR029056">
    <property type="entry name" value="Ribokinase-like"/>
</dbReference>
<keyword evidence="11" id="KW-1185">Reference proteome</keyword>
<proteinExistence type="inferred from homology"/>
<comment type="similarity">
    <text evidence="1">Belongs to the carbohydrate kinase pfkB family.</text>
</comment>
<dbReference type="Pfam" id="PF00294">
    <property type="entry name" value="PfkB"/>
    <property type="match status" value="1"/>
</dbReference>
<comment type="caution">
    <text evidence="10">The sequence shown here is derived from an EMBL/GenBank/DDBJ whole genome shotgun (WGS) entry which is preliminary data.</text>
</comment>
<evidence type="ECO:0000259" key="9">
    <source>
        <dbReference type="Pfam" id="PF00294"/>
    </source>
</evidence>
<comment type="pathway">
    <text evidence="7">Carbohydrate metabolism; D-tagatose 6-phosphate degradation; D-glyceraldehyde 3-phosphate and glycerone phosphate from D-tagatose 6-phosphate: step 1/2.</text>
</comment>
<keyword evidence="2 7" id="KW-0808">Transferase</keyword>
<sequence length="300" mass="31528">MIYTVTFNPAIDYVVRMDRLEPGSINRASQELIQFGGKGINVSTVLGNLGTESVALGFLAGFTGRAIEAGLSAAGVRTDFIHLPEGFTRINVKIKAGEETELNGRGPAIPPEALEALFRKLDALTGGDILVLAGSIPASLPSDIYERILERLDGRGISAVVDAEGDLLANVLKYRPFLIKPNRLELGGMFGQTLETLDEVRACAAKLQERGARNVLVSMAGDGAILLDETGRFHQAPAARGTVRNSVGAGDSMVAGFLAGWLDSGQYESALRLGTAAGGATAFSDGLASRDAVEAVLRTL</sequence>
<organism evidence="10 11">
    <name type="scientific">Pseudoflavonifractor hominis</name>
    <dbReference type="NCBI Taxonomy" id="2763059"/>
    <lineage>
        <taxon>Bacteria</taxon>
        <taxon>Bacillati</taxon>
        <taxon>Bacillota</taxon>
        <taxon>Clostridia</taxon>
        <taxon>Eubacteriales</taxon>
        <taxon>Oscillospiraceae</taxon>
        <taxon>Pseudoflavonifractor</taxon>
    </lineage>
</organism>
<dbReference type="CDD" id="cd01164">
    <property type="entry name" value="FruK_PfkB_like"/>
    <property type="match status" value="1"/>
</dbReference>
<dbReference type="GO" id="GO:0008662">
    <property type="term" value="F:1-phosphofructokinase activity"/>
    <property type="evidence" value="ECO:0007669"/>
    <property type="project" value="UniProtKB-EC"/>
</dbReference>
<evidence type="ECO:0000256" key="1">
    <source>
        <dbReference type="ARBA" id="ARBA00005380"/>
    </source>
</evidence>
<evidence type="ECO:0000313" key="11">
    <source>
        <dbReference type="Proteomes" id="UP000660021"/>
    </source>
</evidence>
<dbReference type="EMBL" id="JACOPR010000002">
    <property type="protein sequence ID" value="MBC5729985.1"/>
    <property type="molecule type" value="Genomic_DNA"/>
</dbReference>
<dbReference type="PROSITE" id="PS00584">
    <property type="entry name" value="PFKB_KINASES_2"/>
    <property type="match status" value="1"/>
</dbReference>
<dbReference type="NCBIfam" id="TIGR03828">
    <property type="entry name" value="pfkB"/>
    <property type="match status" value="1"/>
</dbReference>
<gene>
    <name evidence="10" type="primary">pfkB</name>
    <name evidence="10" type="ORF">H8S34_03960</name>
</gene>
<dbReference type="Proteomes" id="UP000660021">
    <property type="component" value="Unassembled WGS sequence"/>
</dbReference>
<dbReference type="InterPro" id="IPR022463">
    <property type="entry name" value="1-PFruKinase"/>
</dbReference>
<dbReference type="EC" id="2.7.1.144" evidence="7"/>
<evidence type="ECO:0000256" key="6">
    <source>
        <dbReference type="ARBA" id="ARBA00047745"/>
    </source>
</evidence>
<evidence type="ECO:0000256" key="5">
    <source>
        <dbReference type="ARBA" id="ARBA00022840"/>
    </source>
</evidence>
<feature type="domain" description="Carbohydrate kinase PfkB" evidence="9">
    <location>
        <begin position="8"/>
        <end position="288"/>
    </location>
</feature>
<keyword evidence="5 7" id="KW-0067">ATP-binding</keyword>
<evidence type="ECO:0000256" key="4">
    <source>
        <dbReference type="ARBA" id="ARBA00022777"/>
    </source>
</evidence>
<dbReference type="InterPro" id="IPR017583">
    <property type="entry name" value="Tagatose/fructose_Pkinase"/>
</dbReference>
<accession>A0ABR7HR28</accession>
<reference evidence="10 11" key="1">
    <citation type="submission" date="2020-08" db="EMBL/GenBank/DDBJ databases">
        <title>Genome public.</title>
        <authorList>
            <person name="Liu C."/>
            <person name="Sun Q."/>
        </authorList>
    </citation>
    <scope>NUCLEOTIDE SEQUENCE [LARGE SCALE GENOMIC DNA]</scope>
    <source>
        <strain evidence="10 11">New-38</strain>
    </source>
</reference>
<dbReference type="RefSeq" id="WP_101692325.1">
    <property type="nucleotide sequence ID" value="NZ_JACOPR010000002.1"/>
</dbReference>
<comment type="similarity">
    <text evidence="7">Belongs to the carbohydrate kinase PfkB family. LacC subfamily.</text>
</comment>
<dbReference type="PANTHER" id="PTHR46566:SF1">
    <property type="entry name" value="1-PHOSPHOFRUCTOKINASE"/>
    <property type="match status" value="1"/>
</dbReference>
<comment type="function">
    <text evidence="8">Catalyzes the ATP-dependent phosphorylation of fructose-l-phosphate to fructose-l,6-bisphosphate.</text>
</comment>
<protein>
    <recommendedName>
        <fullName evidence="7">Tagatose-6-phosphate kinase</fullName>
        <ecNumber evidence="7">2.7.1.144</ecNumber>
    </recommendedName>
</protein>
<evidence type="ECO:0000256" key="8">
    <source>
        <dbReference type="RuleBase" id="RU369061"/>
    </source>
</evidence>